<reference evidence="2" key="1">
    <citation type="submission" date="2023-10" db="EMBL/GenBank/DDBJ databases">
        <authorList>
            <person name="Chen Y."/>
            <person name="Shah S."/>
            <person name="Dougan E. K."/>
            <person name="Thang M."/>
            <person name="Chan C."/>
        </authorList>
    </citation>
    <scope>NUCLEOTIDE SEQUENCE [LARGE SCALE GENOMIC DNA]</scope>
</reference>
<comment type="caution">
    <text evidence="2">The sequence shown here is derived from an EMBL/GenBank/DDBJ whole genome shotgun (WGS) entry which is preliminary data.</text>
</comment>
<evidence type="ECO:0000313" key="2">
    <source>
        <dbReference type="EMBL" id="CAK0876035.1"/>
    </source>
</evidence>
<feature type="compositionally biased region" description="Low complexity" evidence="1">
    <location>
        <begin position="272"/>
        <end position="281"/>
    </location>
</feature>
<feature type="compositionally biased region" description="Low complexity" evidence="1">
    <location>
        <begin position="298"/>
        <end position="309"/>
    </location>
</feature>
<organism evidence="2 3">
    <name type="scientific">Prorocentrum cordatum</name>
    <dbReference type="NCBI Taxonomy" id="2364126"/>
    <lineage>
        <taxon>Eukaryota</taxon>
        <taxon>Sar</taxon>
        <taxon>Alveolata</taxon>
        <taxon>Dinophyceae</taxon>
        <taxon>Prorocentrales</taxon>
        <taxon>Prorocentraceae</taxon>
        <taxon>Prorocentrum</taxon>
    </lineage>
</organism>
<feature type="region of interest" description="Disordered" evidence="1">
    <location>
        <begin position="272"/>
        <end position="327"/>
    </location>
</feature>
<accession>A0ABN9VU96</accession>
<name>A0ABN9VU96_9DINO</name>
<proteinExistence type="predicted"/>
<evidence type="ECO:0000313" key="3">
    <source>
        <dbReference type="Proteomes" id="UP001189429"/>
    </source>
</evidence>
<keyword evidence="3" id="KW-1185">Reference proteome</keyword>
<dbReference type="Proteomes" id="UP001189429">
    <property type="component" value="Unassembled WGS sequence"/>
</dbReference>
<protein>
    <submittedName>
        <fullName evidence="2">Uncharacterized protein</fullName>
    </submittedName>
</protein>
<dbReference type="EMBL" id="CAUYUJ010017589">
    <property type="protein sequence ID" value="CAK0876035.1"/>
    <property type="molecule type" value="Genomic_DNA"/>
</dbReference>
<feature type="compositionally biased region" description="Polar residues" evidence="1">
    <location>
        <begin position="74"/>
        <end position="86"/>
    </location>
</feature>
<feature type="region of interest" description="Disordered" evidence="1">
    <location>
        <begin position="23"/>
        <end position="128"/>
    </location>
</feature>
<gene>
    <name evidence="2" type="ORF">PCOR1329_LOCUS60557</name>
</gene>
<evidence type="ECO:0000256" key="1">
    <source>
        <dbReference type="SAM" id="MobiDB-lite"/>
    </source>
</evidence>
<sequence length="422" mass="43966">MAASSAFQATGLQVIVRNTFIDVDDPRSPKCAARSSSTPPSFKQILSERNIVETDFDDCSESDAYDGTTEHSEISSVQASEDQSFPDTDDEWEAGSGRATHARRLSDASGSRCIAPRDQPAGSSPLSCADGTSSVVVGVCYTPIVNLIVCPSVPSYRGDVVMASNPGDARPASRRCTRCRSRKGANCPCASSQAKCLAPAVGTPTLPGSHAHAISVKNVLVDAEEAPKALAETSLKVSCAGGQEGIVVERLVQRSPLSGKAREWLAARGAAGPAAPAAGGRTKLSSAARAWQPTGGDAAPARAAPAAAEPPRERSPEPPAPSTPQGAPKFGSALLRCLEEVLRKSAFVAGVDVSAGVGGRWCVRIDIRRKHLYLKEHVLACAQEALFDVLDELQALRASAPLAGRCIPATVFNLKVECPSSS</sequence>
<feature type="compositionally biased region" description="Acidic residues" evidence="1">
    <location>
        <begin position="54"/>
        <end position="64"/>
    </location>
</feature>